<dbReference type="CDD" id="cd04235">
    <property type="entry name" value="AAK_CK"/>
    <property type="match status" value="1"/>
</dbReference>
<gene>
    <name evidence="10" type="primary">arcC</name>
    <name evidence="10" type="ORF">U7230_08215</name>
</gene>
<evidence type="ECO:0000313" key="10">
    <source>
        <dbReference type="EMBL" id="WRP16091.1"/>
    </source>
</evidence>
<evidence type="ECO:0000256" key="8">
    <source>
        <dbReference type="PIRNR" id="PIRNR000723"/>
    </source>
</evidence>
<feature type="domain" description="Aspartate/glutamate/uridylate kinase" evidence="9">
    <location>
        <begin position="5"/>
        <end position="295"/>
    </location>
</feature>
<proteinExistence type="inferred from homology"/>
<dbReference type="InterPro" id="IPR036393">
    <property type="entry name" value="AceGlu_kinase-like_sf"/>
</dbReference>
<accession>A0ABZ1BTH7</accession>
<protein>
    <recommendedName>
        <fullName evidence="3 7">Carbamate kinase</fullName>
    </recommendedName>
</protein>
<dbReference type="PIRSF" id="PIRSF000723">
    <property type="entry name" value="Carbamate_kin"/>
    <property type="match status" value="1"/>
</dbReference>
<dbReference type="NCBIfam" id="TIGR00746">
    <property type="entry name" value="arcC"/>
    <property type="match status" value="1"/>
</dbReference>
<comment type="similarity">
    <text evidence="2 8">Belongs to the carbamate kinase family.</text>
</comment>
<dbReference type="PANTHER" id="PTHR30409:SF1">
    <property type="entry name" value="CARBAMATE KINASE-RELATED"/>
    <property type="match status" value="1"/>
</dbReference>
<evidence type="ECO:0000259" key="9">
    <source>
        <dbReference type="Pfam" id="PF00696"/>
    </source>
</evidence>
<evidence type="ECO:0000256" key="1">
    <source>
        <dbReference type="ARBA" id="ARBA00005118"/>
    </source>
</evidence>
<dbReference type="NCBIfam" id="NF009007">
    <property type="entry name" value="PRK12352.1"/>
    <property type="match status" value="1"/>
</dbReference>
<keyword evidence="5 8" id="KW-0418">Kinase</keyword>
<evidence type="ECO:0000313" key="11">
    <source>
        <dbReference type="Proteomes" id="UP001332192"/>
    </source>
</evidence>
<dbReference type="RefSeq" id="WP_324715364.1">
    <property type="nucleotide sequence ID" value="NZ_CP141615.1"/>
</dbReference>
<dbReference type="EMBL" id="CP141615">
    <property type="protein sequence ID" value="WRP16091.1"/>
    <property type="molecule type" value="Genomic_DNA"/>
</dbReference>
<evidence type="ECO:0000256" key="5">
    <source>
        <dbReference type="ARBA" id="ARBA00022777"/>
    </source>
</evidence>
<organism evidence="10 11">
    <name type="scientific">Carboxydichorda subterranea</name>
    <dbReference type="NCBI Taxonomy" id="3109565"/>
    <lineage>
        <taxon>Bacteria</taxon>
        <taxon>Bacillati</taxon>
        <taxon>Bacillota</taxon>
        <taxon>Limnochordia</taxon>
        <taxon>Limnochordales</taxon>
        <taxon>Geochordaceae</taxon>
        <taxon>Carboxydichorda</taxon>
    </lineage>
</organism>
<dbReference type="GO" id="GO:0008804">
    <property type="term" value="F:carbamate kinase activity"/>
    <property type="evidence" value="ECO:0007669"/>
    <property type="project" value="UniProtKB-EC"/>
</dbReference>
<comment type="catalytic activity">
    <reaction evidence="6">
        <text>hydrogencarbonate + NH4(+) + ATP = carbamoyl phosphate + ADP + H2O + H(+)</text>
        <dbReference type="Rhea" id="RHEA:10152"/>
        <dbReference type="ChEBI" id="CHEBI:15377"/>
        <dbReference type="ChEBI" id="CHEBI:15378"/>
        <dbReference type="ChEBI" id="CHEBI:17544"/>
        <dbReference type="ChEBI" id="CHEBI:28938"/>
        <dbReference type="ChEBI" id="CHEBI:30616"/>
        <dbReference type="ChEBI" id="CHEBI:58228"/>
        <dbReference type="ChEBI" id="CHEBI:456216"/>
        <dbReference type="EC" id="2.7.2.2"/>
    </reaction>
</comment>
<dbReference type="PANTHER" id="PTHR30409">
    <property type="entry name" value="CARBAMATE KINASE"/>
    <property type="match status" value="1"/>
</dbReference>
<dbReference type="InterPro" id="IPR003964">
    <property type="entry name" value="Carb_kinase"/>
</dbReference>
<sequence>MQSWMIVVALGGNAILRPGQKGTAADQRHSLRSTSRQLVRLIQRGHRVVVTHGNGPQVGAILLQQEAGRSAGVPAMPLDVCGAESQGLLGYLIQQSLYNELVRANIEKSVVTLVTQTVVDSEDPAFSRPTKPIGPFYDAAEARRLAAETGYHYVEDAGRGWRRVVPSPDPKAIVEAQVIRDLVQQGVIVVAAGGGGIPVVRDPEYRILGVEAVIDKDLAAARLAEQMHADLLVILTDVDAVYLGYGTPQQRPVAQMTVAEARRYLEAGEFASGSMEPKVRACVRFVEATGKRATISALERLQGAVAGAAGTSVVP</sequence>
<reference evidence="10 11" key="1">
    <citation type="journal article" date="2024" name="Front. Microbiol.">
        <title>Novel thermophilic genera Geochorda gen. nov. and Carboxydochorda gen. nov. from the deep terrestrial subsurface reveal the ecophysiological diversity in the class Limnochordia.</title>
        <authorList>
            <person name="Karnachuk O.V."/>
            <person name="Lukina A.P."/>
            <person name="Avakyan M.R."/>
            <person name="Kadnikov V.V."/>
            <person name="Begmatov S."/>
            <person name="Beletsky A.V."/>
            <person name="Vlasova K.G."/>
            <person name="Novikov A.A."/>
            <person name="Shcherbakova V.A."/>
            <person name="Mardanov A.V."/>
            <person name="Ravin N.V."/>
        </authorList>
    </citation>
    <scope>NUCLEOTIDE SEQUENCE [LARGE SCALE GENOMIC DNA]</scope>
    <source>
        <strain evidence="10 11">L945</strain>
    </source>
</reference>
<dbReference type="NCBIfam" id="NF009008">
    <property type="entry name" value="PRK12354.1"/>
    <property type="match status" value="1"/>
</dbReference>
<evidence type="ECO:0000256" key="4">
    <source>
        <dbReference type="ARBA" id="ARBA00022679"/>
    </source>
</evidence>
<dbReference type="Gene3D" id="3.40.1160.10">
    <property type="entry name" value="Acetylglutamate kinase-like"/>
    <property type="match status" value="1"/>
</dbReference>
<keyword evidence="11" id="KW-1185">Reference proteome</keyword>
<evidence type="ECO:0000256" key="2">
    <source>
        <dbReference type="ARBA" id="ARBA00011066"/>
    </source>
</evidence>
<dbReference type="InterPro" id="IPR001048">
    <property type="entry name" value="Asp/Glu/Uridylate_kinase"/>
</dbReference>
<dbReference type="Pfam" id="PF00696">
    <property type="entry name" value="AA_kinase"/>
    <property type="match status" value="1"/>
</dbReference>
<dbReference type="SUPFAM" id="SSF53633">
    <property type="entry name" value="Carbamate kinase-like"/>
    <property type="match status" value="1"/>
</dbReference>
<dbReference type="Proteomes" id="UP001332192">
    <property type="component" value="Chromosome"/>
</dbReference>
<keyword evidence="4 8" id="KW-0808">Transferase</keyword>
<evidence type="ECO:0000256" key="3">
    <source>
        <dbReference type="ARBA" id="ARBA00013070"/>
    </source>
</evidence>
<name>A0ABZ1BTH7_9FIRM</name>
<evidence type="ECO:0000256" key="7">
    <source>
        <dbReference type="NCBIfam" id="TIGR00746"/>
    </source>
</evidence>
<dbReference type="PRINTS" id="PR01469">
    <property type="entry name" value="CARBMTKINASE"/>
</dbReference>
<comment type="pathway">
    <text evidence="1">Metabolic intermediate metabolism; carbamoyl phosphate degradation; CO(2) and NH(3) from carbamoyl phosphate: step 1/1.</text>
</comment>
<evidence type="ECO:0000256" key="6">
    <source>
        <dbReference type="ARBA" id="ARBA00048467"/>
    </source>
</evidence>